<keyword evidence="3" id="KW-1185">Reference proteome</keyword>
<dbReference type="NCBIfam" id="TIGR03162">
    <property type="entry name" value="ribazole_cobC"/>
    <property type="match status" value="1"/>
</dbReference>
<dbReference type="Gene3D" id="3.40.50.1240">
    <property type="entry name" value="Phosphoglycerate mutase-like"/>
    <property type="match status" value="1"/>
</dbReference>
<dbReference type="RefSeq" id="WP_009725508.1">
    <property type="nucleotide sequence ID" value="NZ_APHR01000010.1"/>
</dbReference>
<dbReference type="GO" id="GO:0005737">
    <property type="term" value="C:cytoplasm"/>
    <property type="evidence" value="ECO:0007669"/>
    <property type="project" value="TreeGrafter"/>
</dbReference>
<dbReference type="PANTHER" id="PTHR48100:SF1">
    <property type="entry name" value="HISTIDINE PHOSPHATASE FAMILY PROTEIN-RELATED"/>
    <property type="match status" value="1"/>
</dbReference>
<dbReference type="Pfam" id="PF00300">
    <property type="entry name" value="His_Phos_1"/>
    <property type="match status" value="1"/>
</dbReference>
<dbReference type="SUPFAM" id="SSF53254">
    <property type="entry name" value="Phosphoglycerate mutase-like"/>
    <property type="match status" value="1"/>
</dbReference>
<dbReference type="CDD" id="cd07067">
    <property type="entry name" value="HP_PGM_like"/>
    <property type="match status" value="1"/>
</dbReference>
<dbReference type="Proteomes" id="UP000012019">
    <property type="component" value="Unassembled WGS sequence"/>
</dbReference>
<dbReference type="SMART" id="SM00855">
    <property type="entry name" value="PGAM"/>
    <property type="match status" value="1"/>
</dbReference>
<accession>M7P373</accession>
<sequence>MTLLIDLMRHGEPRGGTCYRGQLDDPLSERGWQQMRAATANAAPWDYIVSSSLRRCADFAQTLAQQHNIPLQLSAQFTEIGFGDWEGKTAEQLEQHDKKAFYAFYDDPVNNTPANAEPLKDFQRRIQQAWHELLTRHSDQHILLVAHAGVIRMIVAEVLEMPLTAMFRIQVPYAAISRIQVYRDDSKFHAQLQFHAGSLR</sequence>
<dbReference type="InterPro" id="IPR050275">
    <property type="entry name" value="PGM_Phosphatase"/>
</dbReference>
<dbReference type="PANTHER" id="PTHR48100">
    <property type="entry name" value="BROAD-SPECIFICITY PHOSPHATASE YOR283W-RELATED"/>
    <property type="match status" value="1"/>
</dbReference>
<dbReference type="InterPro" id="IPR013078">
    <property type="entry name" value="His_Pase_superF_clade-1"/>
</dbReference>
<name>M7P373_9GAMM</name>
<dbReference type="EC" id="3.1.3.73" evidence="1"/>
<dbReference type="eggNOG" id="COG0406">
    <property type="taxonomic scope" value="Bacteria"/>
</dbReference>
<dbReference type="GO" id="GO:0043755">
    <property type="term" value="F:alpha-ribazole phosphatase activity"/>
    <property type="evidence" value="ECO:0007669"/>
    <property type="project" value="UniProtKB-UniRule"/>
</dbReference>
<dbReference type="STRING" id="1286106.MPL1_02338"/>
<dbReference type="InterPro" id="IPR029033">
    <property type="entry name" value="His_PPase_superfam"/>
</dbReference>
<proteinExistence type="predicted"/>
<evidence type="ECO:0000256" key="1">
    <source>
        <dbReference type="NCBIfam" id="TIGR03162"/>
    </source>
</evidence>
<organism evidence="2 3">
    <name type="scientific">Methylophaga lonarensis MPL</name>
    <dbReference type="NCBI Taxonomy" id="1286106"/>
    <lineage>
        <taxon>Bacteria</taxon>
        <taxon>Pseudomonadati</taxon>
        <taxon>Pseudomonadota</taxon>
        <taxon>Gammaproteobacteria</taxon>
        <taxon>Thiotrichales</taxon>
        <taxon>Piscirickettsiaceae</taxon>
        <taxon>Methylophaga</taxon>
    </lineage>
</organism>
<dbReference type="PATRIC" id="fig|1286106.3.peg.470"/>
<evidence type="ECO:0000313" key="3">
    <source>
        <dbReference type="Proteomes" id="UP000012019"/>
    </source>
</evidence>
<comment type="caution">
    <text evidence="2">The sequence shown here is derived from an EMBL/GenBank/DDBJ whole genome shotgun (WGS) entry which is preliminary data.</text>
</comment>
<gene>
    <name evidence="2" type="ORF">MPL1_02338</name>
</gene>
<dbReference type="InterPro" id="IPR017578">
    <property type="entry name" value="Ribazole_CobC"/>
</dbReference>
<reference evidence="2 3" key="1">
    <citation type="journal article" date="2013" name="Genome Announc.">
        <title>Draft Genome Sequence of Methylophaga lonarensis MPLT, a Haloalkaliphilic (Non-Methane-Utilizing) Methylotroph.</title>
        <authorList>
            <person name="Shetty S.A."/>
            <person name="Marathe N.P."/>
            <person name="Munot H."/>
            <person name="Antony C.P."/>
            <person name="Dhotre D.P."/>
            <person name="Murrell J.C."/>
            <person name="Shouche Y.S."/>
        </authorList>
    </citation>
    <scope>NUCLEOTIDE SEQUENCE [LARGE SCALE GENOMIC DNA]</scope>
    <source>
        <strain evidence="2 3">MPL</strain>
    </source>
</reference>
<dbReference type="PIRSF" id="PIRSF000709">
    <property type="entry name" value="6PFK_2-Ptase"/>
    <property type="match status" value="1"/>
</dbReference>
<evidence type="ECO:0000313" key="2">
    <source>
        <dbReference type="EMBL" id="EMR13962.1"/>
    </source>
</evidence>
<dbReference type="GO" id="GO:0009236">
    <property type="term" value="P:cobalamin biosynthetic process"/>
    <property type="evidence" value="ECO:0007669"/>
    <property type="project" value="UniProtKB-UniRule"/>
</dbReference>
<dbReference type="EMBL" id="APHR01000010">
    <property type="protein sequence ID" value="EMR13962.1"/>
    <property type="molecule type" value="Genomic_DNA"/>
</dbReference>
<dbReference type="AlphaFoldDB" id="M7P373"/>
<dbReference type="OrthoDB" id="9783269at2"/>
<protein>
    <recommendedName>
        <fullName evidence="1">Alpha-ribazole phosphatase</fullName>
        <ecNumber evidence="1">3.1.3.73</ecNumber>
    </recommendedName>
</protein>